<organism evidence="1">
    <name type="scientific">viral metagenome</name>
    <dbReference type="NCBI Taxonomy" id="1070528"/>
    <lineage>
        <taxon>unclassified sequences</taxon>
        <taxon>metagenomes</taxon>
        <taxon>organismal metagenomes</taxon>
    </lineage>
</organism>
<evidence type="ECO:0000313" key="1">
    <source>
        <dbReference type="EMBL" id="QHT09515.1"/>
    </source>
</evidence>
<protein>
    <submittedName>
        <fullName evidence="1">Uncharacterized protein</fullName>
    </submittedName>
</protein>
<sequence length="73" mass="8659">MDGVDNNLLINFLKNIITDIETQKLSDDELKIVSEFYMRYKFNSESIDNTTSNEDFIKFLALGWYVYSYIEKT</sequence>
<dbReference type="AlphaFoldDB" id="A0A6C0D1D3"/>
<accession>A0A6C0D1D3</accession>
<dbReference type="EMBL" id="MN739512">
    <property type="protein sequence ID" value="QHT09515.1"/>
    <property type="molecule type" value="Genomic_DNA"/>
</dbReference>
<reference evidence="1" key="1">
    <citation type="journal article" date="2020" name="Nature">
        <title>Giant virus diversity and host interactions through global metagenomics.</title>
        <authorList>
            <person name="Schulz F."/>
            <person name="Roux S."/>
            <person name="Paez-Espino D."/>
            <person name="Jungbluth S."/>
            <person name="Walsh D.A."/>
            <person name="Denef V.J."/>
            <person name="McMahon K.D."/>
            <person name="Konstantinidis K.T."/>
            <person name="Eloe-Fadrosh E.A."/>
            <person name="Kyrpides N.C."/>
            <person name="Woyke T."/>
        </authorList>
    </citation>
    <scope>NUCLEOTIDE SEQUENCE</scope>
    <source>
        <strain evidence="1">GVMAG-M-3300023174-102</strain>
    </source>
</reference>
<name>A0A6C0D1D3_9ZZZZ</name>
<proteinExistence type="predicted"/>